<dbReference type="InterPro" id="IPR036049">
    <property type="entry name" value="Ribosomal_uL29_sf"/>
</dbReference>
<dbReference type="EMBL" id="KT007048">
    <property type="protein sequence ID" value="AKQ04771.1"/>
    <property type="molecule type" value="Genomic_DNA"/>
</dbReference>
<evidence type="ECO:0000256" key="2">
    <source>
        <dbReference type="ARBA" id="ARBA00022980"/>
    </source>
</evidence>
<proteinExistence type="inferred from homology"/>
<evidence type="ECO:0000256" key="1">
    <source>
        <dbReference type="ARBA" id="ARBA00009254"/>
    </source>
</evidence>
<comment type="similarity">
    <text evidence="1 5">Belongs to the universal ribosomal protein uL29 family.</text>
</comment>
<dbReference type="GO" id="GO:0005840">
    <property type="term" value="C:ribosome"/>
    <property type="evidence" value="ECO:0007669"/>
    <property type="project" value="UniProtKB-KW"/>
</dbReference>
<dbReference type="HAMAP" id="MF_00374">
    <property type="entry name" value="Ribosomal_uL29"/>
    <property type="match status" value="1"/>
</dbReference>
<dbReference type="NCBIfam" id="TIGR00012">
    <property type="entry name" value="L29"/>
    <property type="match status" value="1"/>
</dbReference>
<name>A0A0H4TA11_9BACT</name>
<accession>A0A0H4TA11</accession>
<organism evidence="6">
    <name type="scientific">uncultured bacterium Rifle_16ft_4_minimus_7469</name>
    <dbReference type="NCBI Taxonomy" id="1665162"/>
    <lineage>
        <taxon>Bacteria</taxon>
        <taxon>environmental samples</taxon>
    </lineage>
</organism>
<protein>
    <recommendedName>
        <fullName evidence="4 5">Large ribosomal subunit protein uL29</fullName>
    </recommendedName>
</protein>
<dbReference type="GO" id="GO:1990904">
    <property type="term" value="C:ribonucleoprotein complex"/>
    <property type="evidence" value="ECO:0007669"/>
    <property type="project" value="UniProtKB-KW"/>
</dbReference>
<gene>
    <name evidence="5" type="primary">rpmC</name>
</gene>
<evidence type="ECO:0000256" key="4">
    <source>
        <dbReference type="ARBA" id="ARBA00035204"/>
    </source>
</evidence>
<evidence type="ECO:0000256" key="3">
    <source>
        <dbReference type="ARBA" id="ARBA00023274"/>
    </source>
</evidence>
<dbReference type="InterPro" id="IPR001854">
    <property type="entry name" value="Ribosomal_uL29"/>
</dbReference>
<dbReference type="GO" id="GO:0003735">
    <property type="term" value="F:structural constituent of ribosome"/>
    <property type="evidence" value="ECO:0007669"/>
    <property type="project" value="InterPro"/>
</dbReference>
<dbReference type="Pfam" id="PF00831">
    <property type="entry name" value="Ribosomal_L29"/>
    <property type="match status" value="1"/>
</dbReference>
<keyword evidence="2 5" id="KW-0689">Ribosomal protein</keyword>
<dbReference type="Gene3D" id="1.10.287.310">
    <property type="match status" value="1"/>
</dbReference>
<evidence type="ECO:0000256" key="5">
    <source>
        <dbReference type="HAMAP-Rule" id="MF_00374"/>
    </source>
</evidence>
<evidence type="ECO:0000313" key="6">
    <source>
        <dbReference type="EMBL" id="AKQ04771.1"/>
    </source>
</evidence>
<dbReference type="SUPFAM" id="SSF46561">
    <property type="entry name" value="Ribosomal protein L29 (L29p)"/>
    <property type="match status" value="1"/>
</dbReference>
<keyword evidence="3 5" id="KW-0687">Ribonucleoprotein</keyword>
<sequence length="62" mass="7178">MKPSAVREMTPAEILKKLDETERELFLLGIKVSQQKNTAKIRELRRDRARMKQALAAKGVRE</sequence>
<dbReference type="AlphaFoldDB" id="A0A0H4TA11"/>
<reference evidence="6" key="1">
    <citation type="journal article" date="2015" name="ISME J.">
        <title>Aquifer environment selects for microbial species cohorts in sediment and groundwater.</title>
        <authorList>
            <person name="Hug L.A."/>
            <person name="Thomas B.C."/>
            <person name="Brown C.T."/>
            <person name="Frischkorn K.R."/>
            <person name="Williams K.H."/>
            <person name="Tringe S.G."/>
            <person name="Banfield J.F."/>
        </authorList>
    </citation>
    <scope>NUCLEOTIDE SEQUENCE</scope>
</reference>
<dbReference type="GO" id="GO:0006412">
    <property type="term" value="P:translation"/>
    <property type="evidence" value="ECO:0007669"/>
    <property type="project" value="UniProtKB-UniRule"/>
</dbReference>